<sequence length="62" mass="6750">MPVNPFTGQENLGKACSKIGQNASQPLHWTGEPGKGVQQMRPECHSQPLHWTGEPGKGLHHP</sequence>
<dbReference type="AlphaFoldDB" id="A0AAN8X642"/>
<dbReference type="Proteomes" id="UP001381693">
    <property type="component" value="Unassembled WGS sequence"/>
</dbReference>
<keyword evidence="2" id="KW-1185">Reference proteome</keyword>
<proteinExistence type="predicted"/>
<accession>A0AAN8X642</accession>
<protein>
    <submittedName>
        <fullName evidence="1">Uncharacterized protein</fullName>
    </submittedName>
</protein>
<gene>
    <name evidence="1" type="ORF">SK128_016322</name>
</gene>
<name>A0AAN8X642_HALRR</name>
<reference evidence="1 2" key="1">
    <citation type="submission" date="2023-11" db="EMBL/GenBank/DDBJ databases">
        <title>Halocaridina rubra genome assembly.</title>
        <authorList>
            <person name="Smith C."/>
        </authorList>
    </citation>
    <scope>NUCLEOTIDE SEQUENCE [LARGE SCALE GENOMIC DNA]</scope>
    <source>
        <strain evidence="1">EP-1</strain>
        <tissue evidence="1">Whole</tissue>
    </source>
</reference>
<organism evidence="1 2">
    <name type="scientific">Halocaridina rubra</name>
    <name type="common">Hawaiian red shrimp</name>
    <dbReference type="NCBI Taxonomy" id="373956"/>
    <lineage>
        <taxon>Eukaryota</taxon>
        <taxon>Metazoa</taxon>
        <taxon>Ecdysozoa</taxon>
        <taxon>Arthropoda</taxon>
        <taxon>Crustacea</taxon>
        <taxon>Multicrustacea</taxon>
        <taxon>Malacostraca</taxon>
        <taxon>Eumalacostraca</taxon>
        <taxon>Eucarida</taxon>
        <taxon>Decapoda</taxon>
        <taxon>Pleocyemata</taxon>
        <taxon>Caridea</taxon>
        <taxon>Atyoidea</taxon>
        <taxon>Atyidae</taxon>
        <taxon>Halocaridina</taxon>
    </lineage>
</organism>
<dbReference type="EMBL" id="JAXCGZ010012336">
    <property type="protein sequence ID" value="KAK7073634.1"/>
    <property type="molecule type" value="Genomic_DNA"/>
</dbReference>
<comment type="caution">
    <text evidence="1">The sequence shown here is derived from an EMBL/GenBank/DDBJ whole genome shotgun (WGS) entry which is preliminary data.</text>
</comment>
<evidence type="ECO:0000313" key="1">
    <source>
        <dbReference type="EMBL" id="KAK7073634.1"/>
    </source>
</evidence>
<feature type="non-terminal residue" evidence="1">
    <location>
        <position position="62"/>
    </location>
</feature>
<evidence type="ECO:0000313" key="2">
    <source>
        <dbReference type="Proteomes" id="UP001381693"/>
    </source>
</evidence>